<organism evidence="5 6">
    <name type="scientific">Candidatus Nitrobium versatile</name>
    <dbReference type="NCBI Taxonomy" id="2884831"/>
    <lineage>
        <taxon>Bacteria</taxon>
        <taxon>Pseudomonadati</taxon>
        <taxon>Nitrospirota</taxon>
        <taxon>Nitrospiria</taxon>
        <taxon>Nitrospirales</taxon>
        <taxon>Nitrospiraceae</taxon>
        <taxon>Candidatus Nitrobium</taxon>
    </lineage>
</organism>
<evidence type="ECO:0000256" key="1">
    <source>
        <dbReference type="ARBA" id="ARBA00001964"/>
    </source>
</evidence>
<evidence type="ECO:0000259" key="4">
    <source>
        <dbReference type="SMART" id="SM00861"/>
    </source>
</evidence>
<dbReference type="EMBL" id="JAIOIV010000100">
    <property type="protein sequence ID" value="MBZ0156992.1"/>
    <property type="molecule type" value="Genomic_DNA"/>
</dbReference>
<keyword evidence="3" id="KW-0786">Thiamine pyrophosphate</keyword>
<dbReference type="Proteomes" id="UP000705867">
    <property type="component" value="Unassembled WGS sequence"/>
</dbReference>
<evidence type="ECO:0000256" key="2">
    <source>
        <dbReference type="ARBA" id="ARBA00023002"/>
    </source>
</evidence>
<name>A0A953M227_9BACT</name>
<dbReference type="CDD" id="cd07036">
    <property type="entry name" value="TPP_PYR_E1-PDHc-beta_like"/>
    <property type="match status" value="1"/>
</dbReference>
<dbReference type="Gene3D" id="3.40.50.970">
    <property type="match status" value="1"/>
</dbReference>
<dbReference type="AlphaFoldDB" id="A0A953M227"/>
<protein>
    <submittedName>
        <fullName evidence="5">Alpha-ketoacid dehydrogenase subunit beta</fullName>
    </submittedName>
</protein>
<sequence>MRQITYCEALREAMIQEMERDPRVFVYGLGVPDHKAVFGSTAGLAERFGKERCFDTPLSEDAMTGFGLGAALNGMRPIHVHIRVDFMPLAFNQLANMISCCHYASGGQLAAPLVIRGIVGRGWGQGFQHSKSMHATFAHIPGLKVVLPTTAYDAKGLLISAIRDDNPVVFLEHRWLYWQKGEVPEEPYTIPLGEGNILREGSDITVVATSWMNVEAVTAADILSERGISVEVVDPRTIAPLNDELIIRSVEKTGYCIVADNDWSFCGFSAEVAAQVAAKCFGKLRAPVRRIGFAPTHCPTARHLENEFYPNAEDIIREIEEVLGVEPTDLTGIEFYSHEKRFKGPF</sequence>
<dbReference type="GO" id="GO:0016491">
    <property type="term" value="F:oxidoreductase activity"/>
    <property type="evidence" value="ECO:0007669"/>
    <property type="project" value="UniProtKB-KW"/>
</dbReference>
<dbReference type="PANTHER" id="PTHR43257:SF2">
    <property type="entry name" value="PYRUVATE DEHYDROGENASE E1 COMPONENT SUBUNIT BETA"/>
    <property type="match status" value="1"/>
</dbReference>
<keyword evidence="2" id="KW-0560">Oxidoreductase</keyword>
<feature type="domain" description="Transketolase-like pyrimidine-binding" evidence="4">
    <location>
        <begin position="4"/>
        <end position="179"/>
    </location>
</feature>
<dbReference type="Pfam" id="PF02780">
    <property type="entry name" value="Transketolase_C"/>
    <property type="match status" value="1"/>
</dbReference>
<dbReference type="SMART" id="SM00861">
    <property type="entry name" value="Transket_pyr"/>
    <property type="match status" value="1"/>
</dbReference>
<gene>
    <name evidence="5" type="ORF">K8I29_12380</name>
</gene>
<comment type="cofactor">
    <cofactor evidence="1">
        <name>thiamine diphosphate</name>
        <dbReference type="ChEBI" id="CHEBI:58937"/>
    </cofactor>
</comment>
<dbReference type="InterPro" id="IPR033248">
    <property type="entry name" value="Transketolase_C"/>
</dbReference>
<evidence type="ECO:0000313" key="5">
    <source>
        <dbReference type="EMBL" id="MBZ0156992.1"/>
    </source>
</evidence>
<dbReference type="PANTHER" id="PTHR43257">
    <property type="entry name" value="PYRUVATE DEHYDROGENASE E1 COMPONENT BETA SUBUNIT"/>
    <property type="match status" value="1"/>
</dbReference>
<reference evidence="5" key="2">
    <citation type="submission" date="2021-08" db="EMBL/GenBank/DDBJ databases">
        <authorList>
            <person name="Dalcin Martins P."/>
        </authorList>
    </citation>
    <scope>NUCLEOTIDE SEQUENCE</scope>
    <source>
        <strain evidence="5">MAG_39</strain>
    </source>
</reference>
<evidence type="ECO:0000256" key="3">
    <source>
        <dbReference type="ARBA" id="ARBA00023052"/>
    </source>
</evidence>
<dbReference type="InterPro" id="IPR009014">
    <property type="entry name" value="Transketo_C/PFOR_II"/>
</dbReference>
<evidence type="ECO:0000313" key="6">
    <source>
        <dbReference type="Proteomes" id="UP000705867"/>
    </source>
</evidence>
<dbReference type="SUPFAM" id="SSF52518">
    <property type="entry name" value="Thiamin diphosphate-binding fold (THDP-binding)"/>
    <property type="match status" value="1"/>
</dbReference>
<reference evidence="5" key="1">
    <citation type="journal article" date="2021" name="bioRxiv">
        <title>Unraveling nitrogen, sulfur and carbon metabolic pathways and microbial community transcriptional responses to substrate deprivation and toxicity stresses in a bioreactor mimicking anoxic brackish coastal sediment conditions.</title>
        <authorList>
            <person name="Martins P.D."/>
            <person name="Echeveste M.J."/>
            <person name="Arshad A."/>
            <person name="Kurth J."/>
            <person name="Ouboter H."/>
            <person name="Jetten M.S.M."/>
            <person name="Welte C.U."/>
        </authorList>
    </citation>
    <scope>NUCLEOTIDE SEQUENCE</scope>
    <source>
        <strain evidence="5">MAG_39</strain>
    </source>
</reference>
<comment type="caution">
    <text evidence="5">The sequence shown here is derived from an EMBL/GenBank/DDBJ whole genome shotgun (WGS) entry which is preliminary data.</text>
</comment>
<dbReference type="SUPFAM" id="SSF52922">
    <property type="entry name" value="TK C-terminal domain-like"/>
    <property type="match status" value="1"/>
</dbReference>
<proteinExistence type="predicted"/>
<dbReference type="InterPro" id="IPR005475">
    <property type="entry name" value="Transketolase-like_Pyr-bd"/>
</dbReference>
<dbReference type="InterPro" id="IPR029061">
    <property type="entry name" value="THDP-binding"/>
</dbReference>
<accession>A0A953M227</accession>
<dbReference type="Pfam" id="PF02779">
    <property type="entry name" value="Transket_pyr"/>
    <property type="match status" value="1"/>
</dbReference>
<dbReference type="Gene3D" id="3.40.50.920">
    <property type="match status" value="1"/>
</dbReference>
<dbReference type="FunFam" id="3.40.50.970:FF:000001">
    <property type="entry name" value="Pyruvate dehydrogenase E1 beta subunit"/>
    <property type="match status" value="1"/>
</dbReference>